<comment type="caution">
    <text evidence="1">The sequence shown here is derived from an EMBL/GenBank/DDBJ whole genome shotgun (WGS) entry which is preliminary data.</text>
</comment>
<evidence type="ECO:0008006" key="3">
    <source>
        <dbReference type="Google" id="ProtNLM"/>
    </source>
</evidence>
<accession>A0ABW5EL81</accession>
<dbReference type="RefSeq" id="WP_310636051.1">
    <property type="nucleotide sequence ID" value="NZ_JBHSIH010000001.1"/>
</dbReference>
<dbReference type="Proteomes" id="UP001597287">
    <property type="component" value="Unassembled WGS sequence"/>
</dbReference>
<dbReference type="EMBL" id="JBHUIG010000004">
    <property type="protein sequence ID" value="MFD2318463.1"/>
    <property type="molecule type" value="Genomic_DNA"/>
</dbReference>
<keyword evidence="2" id="KW-1185">Reference proteome</keyword>
<evidence type="ECO:0000313" key="1">
    <source>
        <dbReference type="EMBL" id="MFD2318463.1"/>
    </source>
</evidence>
<reference evidence="2" key="1">
    <citation type="journal article" date="2019" name="Int. J. Syst. Evol. Microbiol.">
        <title>The Global Catalogue of Microorganisms (GCM) 10K type strain sequencing project: providing services to taxonomists for standard genome sequencing and annotation.</title>
        <authorList>
            <consortium name="The Broad Institute Genomics Platform"/>
            <consortium name="The Broad Institute Genome Sequencing Center for Infectious Disease"/>
            <person name="Wu L."/>
            <person name="Ma J."/>
        </authorList>
    </citation>
    <scope>NUCLEOTIDE SEQUENCE [LARGE SCALE GENOMIC DNA]</scope>
    <source>
        <strain evidence="2">CCUG 62793</strain>
    </source>
</reference>
<organism evidence="1 2">
    <name type="scientific">Delftia deserti</name>
    <dbReference type="NCBI Taxonomy" id="1651218"/>
    <lineage>
        <taxon>Bacteria</taxon>
        <taxon>Pseudomonadati</taxon>
        <taxon>Pseudomonadota</taxon>
        <taxon>Betaproteobacteria</taxon>
        <taxon>Burkholderiales</taxon>
        <taxon>Comamonadaceae</taxon>
        <taxon>Delftia</taxon>
    </lineage>
</organism>
<sequence>MKKPALGGLRREAMLQILPPMEEGQAVAVDGFLVPRVKVIENKMTGLWYLTLDERFGVSDVSIEELNRWLWIIANAQAIGAGYSCHGENSIARNPYKTRVACIATISNSKVDE</sequence>
<protein>
    <recommendedName>
        <fullName evidence="3">Transposase</fullName>
    </recommendedName>
</protein>
<name>A0ABW5EL81_9BURK</name>
<evidence type="ECO:0000313" key="2">
    <source>
        <dbReference type="Proteomes" id="UP001597287"/>
    </source>
</evidence>
<gene>
    <name evidence="1" type="ORF">ACFSPV_07100</name>
</gene>
<proteinExistence type="predicted"/>